<sequence length="174" mass="19664">MGAAALKAGTELGLLPRAGCCGARTTSALCHNVFLNNLLEKLEEQSQEYDSAFLYQQVRSGAGAAPQYILLYQRTEEKAPSRESGVRVVVSQKVRRLLRLDWSPDGLAYEEPESRLPDSLLIQSKVFDHPLRPLELLHQLSEVQHKAFDPDEWASFNFCYHMISQIAGKAYHYR</sequence>
<dbReference type="OrthoDB" id="418076at2759"/>
<comment type="caution">
    <text evidence="1">The sequence shown here is derived from an EMBL/GenBank/DDBJ whole genome shotgun (WGS) entry which is preliminary data.</text>
</comment>
<gene>
    <name evidence="1" type="ORF">SPIL2461_LOCUS13055</name>
</gene>
<keyword evidence="2" id="KW-1185">Reference proteome</keyword>
<organism evidence="1 2">
    <name type="scientific">Symbiodinium pilosum</name>
    <name type="common">Dinoflagellate</name>
    <dbReference type="NCBI Taxonomy" id="2952"/>
    <lineage>
        <taxon>Eukaryota</taxon>
        <taxon>Sar</taxon>
        <taxon>Alveolata</taxon>
        <taxon>Dinophyceae</taxon>
        <taxon>Suessiales</taxon>
        <taxon>Symbiodiniaceae</taxon>
        <taxon>Symbiodinium</taxon>
    </lineage>
</organism>
<proteinExistence type="predicted"/>
<evidence type="ECO:0000313" key="2">
    <source>
        <dbReference type="Proteomes" id="UP000649617"/>
    </source>
</evidence>
<dbReference type="EMBL" id="CAJNIZ010027936">
    <property type="protein sequence ID" value="CAE7503962.1"/>
    <property type="molecule type" value="Genomic_DNA"/>
</dbReference>
<accession>A0A812SZN5</accession>
<dbReference type="AlphaFoldDB" id="A0A812SZN5"/>
<dbReference type="Proteomes" id="UP000649617">
    <property type="component" value="Unassembled WGS sequence"/>
</dbReference>
<reference evidence="1" key="1">
    <citation type="submission" date="2021-02" db="EMBL/GenBank/DDBJ databases">
        <authorList>
            <person name="Dougan E. K."/>
            <person name="Rhodes N."/>
            <person name="Thang M."/>
            <person name="Chan C."/>
        </authorList>
    </citation>
    <scope>NUCLEOTIDE SEQUENCE</scope>
</reference>
<evidence type="ECO:0000313" key="1">
    <source>
        <dbReference type="EMBL" id="CAE7503962.1"/>
    </source>
</evidence>
<protein>
    <submittedName>
        <fullName evidence="1">Uncharacterized protein</fullName>
    </submittedName>
</protein>
<name>A0A812SZN5_SYMPI</name>